<evidence type="ECO:0000313" key="1">
    <source>
        <dbReference type="EMBL" id="AIR11733.1"/>
    </source>
</evidence>
<geneLocation type="plasmid" evidence="1 2">
    <name>pMP1046B</name>
</geneLocation>
<dbReference type="EMBL" id="CP007648">
    <property type="protein sequence ID" value="AIR11733.1"/>
    <property type="molecule type" value="Genomic_DNA"/>
</dbReference>
<evidence type="ECO:0000313" key="2">
    <source>
        <dbReference type="Proteomes" id="UP000029488"/>
    </source>
</evidence>
<dbReference type="KEGG" id="lsj:LSJ_3117c"/>
<reference evidence="1 2" key="1">
    <citation type="journal article" date="2014" name="BMC Genomics">
        <title>Unusual genome complexity in Lactobacillus salivarius JCM1046.</title>
        <authorList>
            <person name="Raftis E.J."/>
            <person name="Forde B.M."/>
            <person name="Claesson M.J."/>
            <person name="O'Toole P.W."/>
        </authorList>
    </citation>
    <scope>NUCLEOTIDE SEQUENCE [LARGE SCALE GENOMIC DNA]</scope>
    <source>
        <strain evidence="1 2">JCM1046</strain>
        <plasmid evidence="1 2">pMP1046B</plasmid>
    </source>
</reference>
<keyword evidence="1" id="KW-0614">Plasmid</keyword>
<evidence type="ECO:0008006" key="3">
    <source>
        <dbReference type="Google" id="ProtNLM"/>
    </source>
</evidence>
<proteinExistence type="predicted"/>
<accession>A0A089QIV3</accession>
<dbReference type="Proteomes" id="UP000029488">
    <property type="component" value="Plasmid pMP1046B"/>
</dbReference>
<dbReference type="Gene3D" id="3.40.960.10">
    <property type="entry name" value="VSR Endonuclease"/>
    <property type="match status" value="1"/>
</dbReference>
<protein>
    <recommendedName>
        <fullName evidence="3">Zinc-ribbon domain-containing protein</fullName>
    </recommendedName>
</protein>
<sequence length="789" mass="92241">MYLRRNNFEDRVKERYGDEYEVLDEYENNYTKLRIKHNVCNETYLITPKQFMRRNSCLKCGKYRTFKNNGEWLKGIKKLNSVDEYNFIGDYVDNQTAIHAEHTVCGKTFNVMPIDFMKGERCPICKAERHNKSDKQWKEDVFNLVGDEYTFLDTYQNRETAMRVRHNECGYVYKIKPKNFLYGTRCKKCAKNKGTLKTQEQWEKDYHSLTGDEYLFPEPYTRSNVKMKCKHSVCGYEWCVTPHDFLAGTRCPQCEINSRKISNKEWAKRVKEVAGDEYVFLEDYVNSKHPILCRHNECGNEFKISPNNFYLQGQRCKKCYDKSRSMTTEQIVKRLHEVHGKDYTILNEYENAKTKLEIKHLSCGEVTTVRADYLSHWKGCKKCRGKRTGNYHSWKKGRIGGGKTNEEWVKEVYDMVGDEYTFLAPYVNYSTSIRVRHNKCGYIWKTRPAQFKSGSRCIKCHIKNATKTNEEFLKEVYDLVGDEYTFLEEYKGARVPIKYKHNPCGTIYTKTPNQFLHKRGMCAECHGGGKNITTEKFEKRLKKVRGDEYILLGRYVKAQEKTLFKHVVCGKEFKMAPSHIINGTGCPHCFGKFKKTTKQYKDEVAALRGDEYTVLGKYVNSSTPILMKHNTCGYEWKTSPSNFVNGGTECPRCVRKGRSRGEAQIEDYLIEHNIDYEPQKTFNDCVGNAQPLPFDFYIPSANMAIEYDGEQHFKSVEYWGGDEKFEERINYDKIKNQYCDDNDIFLVRIPYTITGEGLTKMLDGAIKPIIDEGGSSKMKAIFFSAPYKY</sequence>
<name>A0A089QIV3_9LACO</name>
<dbReference type="AlphaFoldDB" id="A0A089QIV3"/>
<gene>
    <name evidence="1" type="ORF">LSJ_3117c</name>
</gene>
<organism evidence="1 2">
    <name type="scientific">Ligilactobacillus salivarius</name>
    <dbReference type="NCBI Taxonomy" id="1624"/>
    <lineage>
        <taxon>Bacteria</taxon>
        <taxon>Bacillati</taxon>
        <taxon>Bacillota</taxon>
        <taxon>Bacilli</taxon>
        <taxon>Lactobacillales</taxon>
        <taxon>Lactobacillaceae</taxon>
        <taxon>Ligilactobacillus</taxon>
    </lineage>
</organism>